<dbReference type="VEuPathDB" id="FungiDB:PV08_06904"/>
<feature type="domain" description="GATA-type" evidence="2">
    <location>
        <begin position="46"/>
        <end position="73"/>
    </location>
</feature>
<dbReference type="GO" id="GO:0006355">
    <property type="term" value="P:regulation of DNA-templated transcription"/>
    <property type="evidence" value="ECO:0007669"/>
    <property type="project" value="InterPro"/>
</dbReference>
<dbReference type="AlphaFoldDB" id="A0A0D2B5E7"/>
<keyword evidence="1" id="KW-0862">Zinc</keyword>
<dbReference type="GO" id="GO:0008270">
    <property type="term" value="F:zinc ion binding"/>
    <property type="evidence" value="ECO:0007669"/>
    <property type="project" value="UniProtKB-KW"/>
</dbReference>
<proteinExistence type="predicted"/>
<evidence type="ECO:0000256" key="1">
    <source>
        <dbReference type="PROSITE-ProRule" id="PRU00094"/>
    </source>
</evidence>
<protein>
    <recommendedName>
        <fullName evidence="2">GATA-type domain-containing protein</fullName>
    </recommendedName>
</protein>
<keyword evidence="1" id="KW-0479">Metal-binding</keyword>
<organism evidence="3 4">
    <name type="scientific">Exophiala spinifera</name>
    <dbReference type="NCBI Taxonomy" id="91928"/>
    <lineage>
        <taxon>Eukaryota</taxon>
        <taxon>Fungi</taxon>
        <taxon>Dikarya</taxon>
        <taxon>Ascomycota</taxon>
        <taxon>Pezizomycotina</taxon>
        <taxon>Eurotiomycetes</taxon>
        <taxon>Chaetothyriomycetidae</taxon>
        <taxon>Chaetothyriales</taxon>
        <taxon>Herpotrichiellaceae</taxon>
        <taxon>Exophiala</taxon>
    </lineage>
</organism>
<evidence type="ECO:0000313" key="4">
    <source>
        <dbReference type="Proteomes" id="UP000053328"/>
    </source>
</evidence>
<dbReference type="GeneID" id="27333987"/>
<dbReference type="HOGENOM" id="CLU_164887_0_0_1"/>
<accession>A0A0D2B5E7</accession>
<dbReference type="PROSITE" id="PS50114">
    <property type="entry name" value="GATA_ZN_FINGER_2"/>
    <property type="match status" value="1"/>
</dbReference>
<dbReference type="OrthoDB" id="10372476at2759"/>
<dbReference type="Proteomes" id="UP000053328">
    <property type="component" value="Unassembled WGS sequence"/>
</dbReference>
<sequence length="94" mass="10751">MANNRRTNTDPANTRLNFRYTQKNCPGHEYVGKLNEGGMTPMEWTCHHCACRTKKAWECQNCGFLICNPCSIYSTQVTGKLAKDQPKYIGRKYG</sequence>
<dbReference type="GO" id="GO:0043565">
    <property type="term" value="F:sequence-specific DNA binding"/>
    <property type="evidence" value="ECO:0007669"/>
    <property type="project" value="InterPro"/>
</dbReference>
<gene>
    <name evidence="3" type="ORF">PV08_06904</name>
</gene>
<evidence type="ECO:0000259" key="2">
    <source>
        <dbReference type="PROSITE" id="PS50114"/>
    </source>
</evidence>
<evidence type="ECO:0000313" key="3">
    <source>
        <dbReference type="EMBL" id="KIW14123.1"/>
    </source>
</evidence>
<keyword evidence="1" id="KW-0863">Zinc-finger</keyword>
<dbReference type="InterPro" id="IPR000679">
    <property type="entry name" value="Znf_GATA"/>
</dbReference>
<dbReference type="EMBL" id="KN847496">
    <property type="protein sequence ID" value="KIW14123.1"/>
    <property type="molecule type" value="Genomic_DNA"/>
</dbReference>
<reference evidence="3 4" key="1">
    <citation type="submission" date="2015-01" db="EMBL/GenBank/DDBJ databases">
        <title>The Genome Sequence of Exophiala spinifera CBS89968.</title>
        <authorList>
            <consortium name="The Broad Institute Genomics Platform"/>
            <person name="Cuomo C."/>
            <person name="de Hoog S."/>
            <person name="Gorbushina A."/>
            <person name="Stielow B."/>
            <person name="Teixiera M."/>
            <person name="Abouelleil A."/>
            <person name="Chapman S.B."/>
            <person name="Priest M."/>
            <person name="Young S.K."/>
            <person name="Wortman J."/>
            <person name="Nusbaum C."/>
            <person name="Birren B."/>
        </authorList>
    </citation>
    <scope>NUCLEOTIDE SEQUENCE [LARGE SCALE GENOMIC DNA]</scope>
    <source>
        <strain evidence="3 4">CBS 89968</strain>
    </source>
</reference>
<name>A0A0D2B5E7_9EURO</name>
<dbReference type="RefSeq" id="XP_016234339.1">
    <property type="nucleotide sequence ID" value="XM_016381237.1"/>
</dbReference>
<keyword evidence="4" id="KW-1185">Reference proteome</keyword>